<dbReference type="AlphaFoldDB" id="A0A1R4G6Y4"/>
<dbReference type="Proteomes" id="UP000195787">
    <property type="component" value="Unassembled WGS sequence"/>
</dbReference>
<evidence type="ECO:0000259" key="2">
    <source>
        <dbReference type="SMART" id="SM00867"/>
    </source>
</evidence>
<dbReference type="InterPro" id="IPR007372">
    <property type="entry name" value="Lipid/polyisoprenoid-bd_YceI"/>
</dbReference>
<organism evidence="3 4">
    <name type="scientific">Agrococcus casei LMG 22410</name>
    <dbReference type="NCBI Taxonomy" id="1255656"/>
    <lineage>
        <taxon>Bacteria</taxon>
        <taxon>Bacillati</taxon>
        <taxon>Actinomycetota</taxon>
        <taxon>Actinomycetes</taxon>
        <taxon>Micrococcales</taxon>
        <taxon>Microbacteriaceae</taxon>
        <taxon>Agrococcus</taxon>
    </lineage>
</organism>
<dbReference type="OrthoDB" id="9811006at2"/>
<dbReference type="RefSeq" id="WP_086992285.1">
    <property type="nucleotide sequence ID" value="NZ_FUHU01000038.1"/>
</dbReference>
<comment type="similarity">
    <text evidence="1">Belongs to the UPF0312 family.</text>
</comment>
<dbReference type="SUPFAM" id="SSF101874">
    <property type="entry name" value="YceI-like"/>
    <property type="match status" value="1"/>
</dbReference>
<dbReference type="InterPro" id="IPR036761">
    <property type="entry name" value="TTHA0802/YceI-like_sf"/>
</dbReference>
<dbReference type="Pfam" id="PF04264">
    <property type="entry name" value="YceI"/>
    <property type="match status" value="1"/>
</dbReference>
<dbReference type="PANTHER" id="PTHR34406">
    <property type="entry name" value="PROTEIN YCEI"/>
    <property type="match status" value="1"/>
</dbReference>
<reference evidence="3 4" key="1">
    <citation type="submission" date="2017-02" db="EMBL/GenBank/DDBJ databases">
        <authorList>
            <person name="Peterson S.W."/>
        </authorList>
    </citation>
    <scope>NUCLEOTIDE SEQUENCE [LARGE SCALE GENOMIC DNA]</scope>
    <source>
        <strain evidence="3 4">LMG 22410</strain>
    </source>
</reference>
<evidence type="ECO:0000313" key="4">
    <source>
        <dbReference type="Proteomes" id="UP000195787"/>
    </source>
</evidence>
<sequence>MQNIPGYQAGTYAIDPVHSSIEFSVRHMMVAKVKGQFVDFDGTIVLAENPADSSVEATIDPKSVDTRNNDRDNHLRSGDFFSTDEFPQWTFKSTGARVDGDDYYIVGDMQIKGVTKSLELELEFGGIAPDAAGAIRAGATATTTIKRSDFGITFNVNLETGGVMLGDDIKVTIDISAVKQ</sequence>
<protein>
    <submittedName>
        <fullName evidence="3">Protein yceI</fullName>
    </submittedName>
</protein>
<feature type="domain" description="Lipid/polyisoprenoid-binding YceI-like" evidence="2">
    <location>
        <begin position="11"/>
        <end position="178"/>
    </location>
</feature>
<evidence type="ECO:0000256" key="1">
    <source>
        <dbReference type="ARBA" id="ARBA00008812"/>
    </source>
</evidence>
<dbReference type="GeneID" id="303173427"/>
<proteinExistence type="inferred from homology"/>
<keyword evidence="4" id="KW-1185">Reference proteome</keyword>
<dbReference type="EMBL" id="FUHU01000038">
    <property type="protein sequence ID" value="SJM63835.1"/>
    <property type="molecule type" value="Genomic_DNA"/>
</dbReference>
<gene>
    <name evidence="3" type="ORF">CZ674_09385</name>
</gene>
<dbReference type="Gene3D" id="2.40.128.110">
    <property type="entry name" value="Lipid/polyisoprenoid-binding, YceI-like"/>
    <property type="match status" value="1"/>
</dbReference>
<evidence type="ECO:0000313" key="3">
    <source>
        <dbReference type="EMBL" id="SJM63835.1"/>
    </source>
</evidence>
<accession>A0A1R4G6Y4</accession>
<name>A0A1R4G6Y4_9MICO</name>
<dbReference type="SMART" id="SM00867">
    <property type="entry name" value="YceI"/>
    <property type="match status" value="1"/>
</dbReference>
<dbReference type="PANTHER" id="PTHR34406:SF1">
    <property type="entry name" value="PROTEIN YCEI"/>
    <property type="match status" value="1"/>
</dbReference>